<dbReference type="KEGG" id="ssof:SULC_1953"/>
<dbReference type="EMBL" id="CP033241">
    <property type="protein sequence ID" value="AZF84304.1"/>
    <property type="molecule type" value="Genomic_DNA"/>
</dbReference>
<evidence type="ECO:0000313" key="24">
    <source>
        <dbReference type="Proteomes" id="UP000594632"/>
    </source>
</evidence>
<dbReference type="EMBL" id="CP033238">
    <property type="protein sequence ID" value="AZF76515.1"/>
    <property type="molecule type" value="Genomic_DNA"/>
</dbReference>
<dbReference type="Proteomes" id="UP000033057">
    <property type="component" value="Chromosome"/>
</dbReference>
<dbReference type="Proteomes" id="UP000269431">
    <property type="component" value="Chromosome"/>
</dbReference>
<dbReference type="KEGG" id="ssoa:SULA_1954"/>
<reference evidence="16" key="3">
    <citation type="submission" date="2016-04" db="EMBL/GenBank/DDBJ databases">
        <authorList>
            <person name="Shah S.A."/>
            <person name="Garrett R.A."/>
        </authorList>
    </citation>
    <scope>NUCLEOTIDE SEQUENCE [LARGE SCALE GENOMIC DNA]</scope>
    <source>
        <strain evidence="16">ATCC 35091 / DSM 1616 / JCM 8930 / NBRC 15331 / P1</strain>
    </source>
</reference>
<dbReference type="EMBL" id="CP011055">
    <property type="protein sequence ID" value="AKA74173.1"/>
    <property type="molecule type" value="Genomic_DNA"/>
</dbReference>
<organism evidence="1 14">
    <name type="scientific">Saccharolobus solfataricus</name>
    <name type="common">Sulfolobus solfataricus</name>
    <dbReference type="NCBI Taxonomy" id="2287"/>
    <lineage>
        <taxon>Archaea</taxon>
        <taxon>Thermoproteota</taxon>
        <taxon>Thermoprotei</taxon>
        <taxon>Sulfolobales</taxon>
        <taxon>Sulfolobaceae</taxon>
        <taxon>Saccharolobus</taxon>
    </lineage>
</organism>
<dbReference type="EMBL" id="CP011056">
    <property type="protein sequence ID" value="AKA76871.1"/>
    <property type="molecule type" value="Genomic_DNA"/>
</dbReference>
<dbReference type="AlphaFoldDB" id="A0A0E3JUD0"/>
<dbReference type="Proteomes" id="UP000273443">
    <property type="component" value="Chromosome"/>
</dbReference>
<dbReference type="InterPro" id="IPR009000">
    <property type="entry name" value="Transl_B-barrel_sf"/>
</dbReference>
<dbReference type="Proteomes" id="UP000076770">
    <property type="component" value="Chromosome i"/>
</dbReference>
<dbReference type="Proteomes" id="UP000282269">
    <property type="component" value="Chromosome"/>
</dbReference>
<dbReference type="OrthoDB" id="60264at2157"/>
<reference evidence="17 18" key="4">
    <citation type="journal article" date="2018" name="Proc. Natl. Acad. Sci. U.S.A.">
        <title>Nonmutational mechanism of inheritance in the Archaeon Sulfolobus solfataricus.</title>
        <authorList>
            <person name="Payne S."/>
            <person name="McCarthy S."/>
            <person name="Johnson T."/>
            <person name="North E."/>
            <person name="Blum P."/>
        </authorList>
    </citation>
    <scope>NUCLEOTIDE SEQUENCE [LARGE SCALE GENOMIC DNA]</scope>
    <source>
        <strain evidence="5 17">SARC-H</strain>
        <strain evidence="6 21">SARC-I</strain>
        <strain evidence="8 22">SARC-N</strain>
        <strain evidence="9 23">SARC-O</strain>
        <strain evidence="10 18">SUL120</strain>
        <strain evidence="4 19">SULG</strain>
        <strain evidence="7 20">SULM</strain>
    </source>
</reference>
<evidence type="ECO:0000313" key="16">
    <source>
        <dbReference type="Proteomes" id="UP000076770"/>
    </source>
</evidence>
<dbReference type="Proteomes" id="UP000594632">
    <property type="component" value="Chromosome"/>
</dbReference>
<evidence type="ECO:0000313" key="13">
    <source>
        <dbReference type="Proteomes" id="UP000033057"/>
    </source>
</evidence>
<dbReference type="SUPFAM" id="SSF50447">
    <property type="entry name" value="Translation proteins"/>
    <property type="match status" value="1"/>
</dbReference>
<evidence type="ECO:0000313" key="11">
    <source>
        <dbReference type="EMBL" id="QPG51124.1"/>
    </source>
</evidence>
<evidence type="ECO:0000313" key="21">
    <source>
        <dbReference type="Proteomes" id="UP000275843"/>
    </source>
</evidence>
<dbReference type="GeneID" id="24780195"/>
<dbReference type="EMBL" id="CP033237">
    <property type="protein sequence ID" value="AZF73892.1"/>
    <property type="molecule type" value="Genomic_DNA"/>
</dbReference>
<evidence type="ECO:0000313" key="2">
    <source>
        <dbReference type="EMBL" id="AKA76871.1"/>
    </source>
</evidence>
<dbReference type="Proteomes" id="UP000267993">
    <property type="component" value="Chromosome"/>
</dbReference>
<evidence type="ECO:0000313" key="17">
    <source>
        <dbReference type="Proteomes" id="UP000267993"/>
    </source>
</evidence>
<dbReference type="Proteomes" id="UP000033106">
    <property type="component" value="Chromosome"/>
</dbReference>
<dbReference type="NCBIfam" id="NF009627">
    <property type="entry name" value="PRK13149.1-1"/>
    <property type="match status" value="1"/>
</dbReference>
<reference evidence="11 24" key="6">
    <citation type="journal article" date="2020" name="Nat. Commun.">
        <title>The structures of two archaeal type IV pili illuminate evolutionary relationships.</title>
        <authorList>
            <person name="Wang F."/>
            <person name="Baquero D.P."/>
            <person name="Su Z."/>
            <person name="Beltran L.C."/>
            <person name="Prangishvili D."/>
            <person name="Krupovic M."/>
            <person name="Egelman E.H."/>
        </authorList>
    </citation>
    <scope>NUCLEOTIDE SEQUENCE [LARGE SCALE GENOMIC DNA]</scope>
    <source>
        <strain evidence="11 24">POZ149</strain>
    </source>
</reference>
<dbReference type="Proteomes" id="UP000278715">
    <property type="component" value="Chromosome"/>
</dbReference>
<evidence type="ECO:0000313" key="5">
    <source>
        <dbReference type="EMBL" id="AZF71272.1"/>
    </source>
</evidence>
<dbReference type="Proteomes" id="UP000033085">
    <property type="component" value="Chromosome"/>
</dbReference>
<reference evidence="1" key="5">
    <citation type="submission" date="2018-10" db="EMBL/GenBank/DDBJ databases">
        <authorList>
            <person name="McCarthy S."/>
            <person name="Gradnigo J."/>
            <person name="Johnson T."/>
            <person name="Payne S."/>
            <person name="Lipzen A."/>
            <person name="Schackwitz W."/>
            <person name="Martin J."/>
            <person name="Moriyama E."/>
            <person name="Blum P."/>
        </authorList>
    </citation>
    <scope>NUCLEOTIDE SEQUENCE</scope>
    <source>
        <strain evidence="1">SARC-B</strain>
        <strain evidence="2">SARC-C</strain>
        <strain evidence="3">SULA</strain>
    </source>
</reference>
<evidence type="ECO:0000313" key="19">
    <source>
        <dbReference type="Proteomes" id="UP000273194"/>
    </source>
</evidence>
<dbReference type="Pfam" id="PF04410">
    <property type="entry name" value="Gar1"/>
    <property type="match status" value="1"/>
</dbReference>
<dbReference type="KEGG" id="ssol:SULB_1955"/>
<evidence type="ECO:0000313" key="1">
    <source>
        <dbReference type="EMBL" id="AKA74173.1"/>
    </source>
</evidence>
<name>A0A0E3JUD0_SACSO</name>
<dbReference type="GO" id="GO:0001522">
    <property type="term" value="P:pseudouridine synthesis"/>
    <property type="evidence" value="ECO:0007669"/>
    <property type="project" value="InterPro"/>
</dbReference>
<gene>
    <name evidence="11" type="ORF">HFC64_15985</name>
    <name evidence="12" type="ORF">SSOP1_0976</name>
    <name evidence="3" type="ORF">SULA_1954</name>
    <name evidence="1" type="ORF">SULB_1955</name>
    <name evidence="2" type="ORF">SULC_1953</name>
    <name evidence="4" type="ORF">SULG_09830</name>
    <name evidence="5" type="ORF">SULH_09830</name>
    <name evidence="6" type="ORF">SULI_09830</name>
    <name evidence="7" type="ORF">SULM_09820</name>
    <name evidence="8" type="ORF">SULN_09820</name>
    <name evidence="9" type="ORF">SULO_09830</name>
    <name evidence="10" type="ORF">SULZ_09765</name>
</gene>
<dbReference type="Proteomes" id="UP000275843">
    <property type="component" value="Chromosome"/>
</dbReference>
<evidence type="ECO:0000313" key="4">
    <source>
        <dbReference type="EMBL" id="AZF68652.1"/>
    </source>
</evidence>
<reference evidence="12" key="2">
    <citation type="submission" date="2016-04" db="EMBL/GenBank/DDBJ databases">
        <authorList>
            <person name="Evans L.H."/>
            <person name="Alamgir A."/>
            <person name="Owens N."/>
            <person name="Weber N.D."/>
            <person name="Virtaneva K."/>
            <person name="Barbian K."/>
            <person name="Babar A."/>
            <person name="Rosenke K."/>
        </authorList>
    </citation>
    <scope>NUCLEOTIDE SEQUENCE</scope>
    <source>
        <strain evidence="12">P1</strain>
    </source>
</reference>
<dbReference type="Gene3D" id="2.40.10.230">
    <property type="entry name" value="Probable tRNA pseudouridine synthase domain"/>
    <property type="match status" value="1"/>
</dbReference>
<dbReference type="EMBL" id="CP033239">
    <property type="protein sequence ID" value="AZF79124.1"/>
    <property type="molecule type" value="Genomic_DNA"/>
</dbReference>
<dbReference type="EMBL" id="CP033235">
    <property type="protein sequence ID" value="AZF68652.1"/>
    <property type="molecule type" value="Genomic_DNA"/>
</dbReference>
<protein>
    <submittedName>
        <fullName evidence="1">H/ACA RNA-protein complex protein Gar1</fullName>
    </submittedName>
</protein>
<evidence type="ECO:0000313" key="22">
    <source>
        <dbReference type="Proteomes" id="UP000278715"/>
    </source>
</evidence>
<evidence type="ECO:0000313" key="14">
    <source>
        <dbReference type="Proteomes" id="UP000033085"/>
    </source>
</evidence>
<dbReference type="Proteomes" id="UP000273194">
    <property type="component" value="Chromosome"/>
</dbReference>
<reference evidence="13 14" key="1">
    <citation type="journal article" date="2015" name="Genome Announc.">
        <title>Complete Genome Sequence of Sulfolobus solfataricus Strain 98/2 and Evolved Derivatives.</title>
        <authorList>
            <person name="McCarthy S."/>
            <person name="Gradnigo J."/>
            <person name="Johnson T."/>
            <person name="Payne S."/>
            <person name="Lipzen A."/>
            <person name="Martin J."/>
            <person name="Schackwitz W."/>
            <person name="Moriyama E."/>
            <person name="Blum P."/>
        </authorList>
    </citation>
    <scope>NUCLEOTIDE SEQUENCE [LARGE SCALE GENOMIC DNA]</scope>
    <source>
        <strain evidence="13">98/2 SULC</strain>
        <strain evidence="1">SARC-B</strain>
        <strain evidence="2">SARC-C</strain>
        <strain evidence="3 15">SULA</strain>
        <strain evidence="14">SULB</strain>
    </source>
</reference>
<dbReference type="GO" id="GO:0042254">
    <property type="term" value="P:ribosome biogenesis"/>
    <property type="evidence" value="ECO:0007669"/>
    <property type="project" value="InterPro"/>
</dbReference>
<dbReference type="EMBL" id="LT549890">
    <property type="protein sequence ID" value="SAI84530.1"/>
    <property type="molecule type" value="Genomic_DNA"/>
</dbReference>
<dbReference type="EMBL" id="CP050869">
    <property type="protein sequence ID" value="QPG51124.1"/>
    <property type="molecule type" value="Genomic_DNA"/>
</dbReference>
<evidence type="ECO:0000313" key="8">
    <source>
        <dbReference type="EMBL" id="AZF79124.1"/>
    </source>
</evidence>
<accession>A0A0E3JUD0</accession>
<evidence type="ECO:0000313" key="10">
    <source>
        <dbReference type="EMBL" id="AZF84304.1"/>
    </source>
</evidence>
<sequence>MKNDFNEIGTFTKNVLKDKILIKLRSNIDFTRHNIIGKAIYNRNGQKIGKILDVLGNVKEPYALAMLDKDLEISETEKIFVNHSERRSRK</sequence>
<dbReference type="EMBL" id="CP033236">
    <property type="protein sequence ID" value="AZF71272.1"/>
    <property type="molecule type" value="Genomic_DNA"/>
</dbReference>
<proteinExistence type="predicted"/>
<evidence type="ECO:0000313" key="6">
    <source>
        <dbReference type="EMBL" id="AZF73892.1"/>
    </source>
</evidence>
<dbReference type="RefSeq" id="WP_009992382.1">
    <property type="nucleotide sequence ID" value="NZ_CP011055.2"/>
</dbReference>
<evidence type="ECO:0000313" key="18">
    <source>
        <dbReference type="Proteomes" id="UP000269431"/>
    </source>
</evidence>
<evidence type="ECO:0000313" key="12">
    <source>
        <dbReference type="EMBL" id="SAI84530.1"/>
    </source>
</evidence>
<dbReference type="InterPro" id="IPR007504">
    <property type="entry name" value="H/ACA_rnp_Gar1/Naf1"/>
</dbReference>
<evidence type="ECO:0000313" key="23">
    <source>
        <dbReference type="Proteomes" id="UP000282269"/>
    </source>
</evidence>
<dbReference type="PATRIC" id="fig|2287.6.peg.2005"/>
<evidence type="ECO:0000313" key="20">
    <source>
        <dbReference type="Proteomes" id="UP000273443"/>
    </source>
</evidence>
<evidence type="ECO:0000313" key="3">
    <source>
        <dbReference type="EMBL" id="AKA79564.1"/>
    </source>
</evidence>
<evidence type="ECO:0000313" key="9">
    <source>
        <dbReference type="EMBL" id="AZF81728.1"/>
    </source>
</evidence>
<dbReference type="EMBL" id="CP033240">
    <property type="protein sequence ID" value="AZF81728.1"/>
    <property type="molecule type" value="Genomic_DNA"/>
</dbReference>
<dbReference type="InterPro" id="IPR038664">
    <property type="entry name" value="Gar1/Naf1_Cbf5-bd_sf"/>
</dbReference>
<dbReference type="GeneID" id="44129875"/>
<evidence type="ECO:0000313" key="15">
    <source>
        <dbReference type="Proteomes" id="UP000033106"/>
    </source>
</evidence>
<evidence type="ECO:0000313" key="7">
    <source>
        <dbReference type="EMBL" id="AZF76515.1"/>
    </source>
</evidence>
<dbReference type="EMBL" id="CP011057">
    <property type="protein sequence ID" value="AKA79564.1"/>
    <property type="molecule type" value="Genomic_DNA"/>
</dbReference>